<dbReference type="Proteomes" id="UP001159364">
    <property type="component" value="Linkage Group LG01"/>
</dbReference>
<proteinExistence type="predicted"/>
<name>A0AAV8U8Y6_9ROSI</name>
<reference evidence="1 2" key="1">
    <citation type="submission" date="2021-09" db="EMBL/GenBank/DDBJ databases">
        <title>Genomic insights and catalytic innovation underlie evolution of tropane alkaloids biosynthesis.</title>
        <authorList>
            <person name="Wang Y.-J."/>
            <person name="Tian T."/>
            <person name="Huang J.-P."/>
            <person name="Huang S.-X."/>
        </authorList>
    </citation>
    <scope>NUCLEOTIDE SEQUENCE [LARGE SCALE GENOMIC DNA]</scope>
    <source>
        <strain evidence="1">KIB-2018</strain>
        <tissue evidence="1">Leaf</tissue>
    </source>
</reference>
<comment type="caution">
    <text evidence="1">The sequence shown here is derived from an EMBL/GenBank/DDBJ whole genome shotgun (WGS) entry which is preliminary data.</text>
</comment>
<accession>A0AAV8U8Y6</accession>
<keyword evidence="2" id="KW-1185">Reference proteome</keyword>
<gene>
    <name evidence="1" type="ORF">K2173_017080</name>
</gene>
<dbReference type="AlphaFoldDB" id="A0AAV8U8Y6"/>
<protein>
    <submittedName>
        <fullName evidence="1">Uncharacterized protein</fullName>
    </submittedName>
</protein>
<sequence length="108" mass="12467">MAFNAHPSTLIVLLYRFYRHFQYHQNLSFVYSYISITIHKLNMKKANGMLSGHDKVVAETKKMIGGRKMSMGVLRETSMNAKGSVEEDGFVAFNEDYHSPQHHPPRHN</sequence>
<evidence type="ECO:0000313" key="1">
    <source>
        <dbReference type="EMBL" id="KAJ8774634.1"/>
    </source>
</evidence>
<organism evidence="1 2">
    <name type="scientific">Erythroxylum novogranatense</name>
    <dbReference type="NCBI Taxonomy" id="1862640"/>
    <lineage>
        <taxon>Eukaryota</taxon>
        <taxon>Viridiplantae</taxon>
        <taxon>Streptophyta</taxon>
        <taxon>Embryophyta</taxon>
        <taxon>Tracheophyta</taxon>
        <taxon>Spermatophyta</taxon>
        <taxon>Magnoliopsida</taxon>
        <taxon>eudicotyledons</taxon>
        <taxon>Gunneridae</taxon>
        <taxon>Pentapetalae</taxon>
        <taxon>rosids</taxon>
        <taxon>fabids</taxon>
        <taxon>Malpighiales</taxon>
        <taxon>Erythroxylaceae</taxon>
        <taxon>Erythroxylum</taxon>
    </lineage>
</organism>
<evidence type="ECO:0000313" key="2">
    <source>
        <dbReference type="Proteomes" id="UP001159364"/>
    </source>
</evidence>
<dbReference type="EMBL" id="JAIWQS010000001">
    <property type="protein sequence ID" value="KAJ8774634.1"/>
    <property type="molecule type" value="Genomic_DNA"/>
</dbReference>